<dbReference type="EMBL" id="CYPR01000023">
    <property type="protein sequence ID" value="CUH19828.1"/>
    <property type="molecule type" value="Genomic_DNA"/>
</dbReference>
<gene>
    <name evidence="3" type="ORF">JSE7799_00498</name>
</gene>
<proteinExistence type="predicted"/>
<dbReference type="AlphaFoldDB" id="A0A0M7B6H0"/>
<accession>A0A0M7B6H0</accession>
<name>A0A0M7B6H0_9RHOB</name>
<dbReference type="Pfam" id="PF09917">
    <property type="entry name" value="DUF2147"/>
    <property type="match status" value="1"/>
</dbReference>
<dbReference type="OrthoDB" id="9811671at2"/>
<dbReference type="Proteomes" id="UP000049455">
    <property type="component" value="Unassembled WGS sequence"/>
</dbReference>
<feature type="domain" description="DUF2147" evidence="2">
    <location>
        <begin position="25"/>
        <end position="125"/>
    </location>
</feature>
<feature type="chain" id="PRO_5005810123" description="DUF2147 domain-containing protein" evidence="1">
    <location>
        <begin position="21"/>
        <end position="128"/>
    </location>
</feature>
<dbReference type="PANTHER" id="PTHR36919:SF2">
    <property type="entry name" value="BLL6627 PROTEIN"/>
    <property type="match status" value="1"/>
</dbReference>
<evidence type="ECO:0000313" key="4">
    <source>
        <dbReference type="Proteomes" id="UP000049455"/>
    </source>
</evidence>
<protein>
    <recommendedName>
        <fullName evidence="2">DUF2147 domain-containing protein</fullName>
    </recommendedName>
</protein>
<sequence length="128" mass="13654">MKRFALTLAAALGLAGMAAADPIEGVWQTEVDDGSFAHVTIAPCGTNYCGTITRTFNRDGEYRSEGIGKQIVRDMSPVGGGAYEGRVWRPSNDKVYLGKIALSGDQMALRGCVAGGLICARQNWVKVQ</sequence>
<dbReference type="InterPro" id="IPR019223">
    <property type="entry name" value="DUF2147"/>
</dbReference>
<dbReference type="STRING" id="313367.JSE7799_00498"/>
<evidence type="ECO:0000259" key="2">
    <source>
        <dbReference type="Pfam" id="PF09917"/>
    </source>
</evidence>
<feature type="signal peptide" evidence="1">
    <location>
        <begin position="1"/>
        <end position="20"/>
    </location>
</feature>
<evidence type="ECO:0000256" key="1">
    <source>
        <dbReference type="SAM" id="SignalP"/>
    </source>
</evidence>
<organism evidence="3 4">
    <name type="scientific">Jannaschia seosinensis</name>
    <dbReference type="NCBI Taxonomy" id="313367"/>
    <lineage>
        <taxon>Bacteria</taxon>
        <taxon>Pseudomonadati</taxon>
        <taxon>Pseudomonadota</taxon>
        <taxon>Alphaproteobacteria</taxon>
        <taxon>Rhodobacterales</taxon>
        <taxon>Roseobacteraceae</taxon>
        <taxon>Jannaschia</taxon>
    </lineage>
</organism>
<evidence type="ECO:0000313" key="3">
    <source>
        <dbReference type="EMBL" id="CUH19828.1"/>
    </source>
</evidence>
<dbReference type="PANTHER" id="PTHR36919">
    <property type="entry name" value="BLR1215 PROTEIN"/>
    <property type="match status" value="1"/>
</dbReference>
<dbReference type="Gene3D" id="2.40.128.520">
    <property type="match status" value="1"/>
</dbReference>
<reference evidence="3 4" key="1">
    <citation type="submission" date="2015-09" db="EMBL/GenBank/DDBJ databases">
        <authorList>
            <person name="Jackson K.R."/>
            <person name="Lunt B.L."/>
            <person name="Fisher J.N.B."/>
            <person name="Gardner A.V."/>
            <person name="Bailey M.E."/>
            <person name="Deus L.M."/>
            <person name="Earl A.S."/>
            <person name="Gibby P.D."/>
            <person name="Hartmann K.A."/>
            <person name="Liu J.E."/>
            <person name="Manci A.M."/>
            <person name="Nielsen D.A."/>
            <person name="Solomon M.B."/>
            <person name="Breakwell D.P."/>
            <person name="Burnett S.H."/>
            <person name="Grose J.H."/>
        </authorList>
    </citation>
    <scope>NUCLEOTIDE SEQUENCE [LARGE SCALE GENOMIC DNA]</scope>
    <source>
        <strain evidence="3 4">CECT 7799</strain>
    </source>
</reference>
<keyword evidence="1" id="KW-0732">Signal</keyword>
<keyword evidence="4" id="KW-1185">Reference proteome</keyword>
<dbReference type="RefSeq" id="WP_055662191.1">
    <property type="nucleotide sequence ID" value="NZ_CYPR01000023.1"/>
</dbReference>